<keyword evidence="8" id="KW-1185">Reference proteome</keyword>
<name>A0A7D9F2M9_PARCT</name>
<dbReference type="GO" id="GO:0003723">
    <property type="term" value="F:RNA binding"/>
    <property type="evidence" value="ECO:0007669"/>
    <property type="project" value="InterPro"/>
</dbReference>
<dbReference type="SUPFAM" id="SSF109905">
    <property type="entry name" value="Surp module (SWAP domain)"/>
    <property type="match status" value="2"/>
</dbReference>
<comment type="caution">
    <text evidence="7">The sequence shown here is derived from an EMBL/GenBank/DDBJ whole genome shotgun (WGS) entry which is preliminary data.</text>
</comment>
<keyword evidence="3" id="KW-0747">Spliceosome</keyword>
<sequence>MPPVTATTEEKRDAAEVAPSKPTIGIIYPPPEVRNIVDKTASFVARNGPEFQTRIRQNEQNNPKFNFLNTGDPYHAYYQHKVKEFKENEGKIQEPSIQPLMSIQTNKIKPAVTAPQMTIIEPEVPKEPPPEYEFLADPPSISSLDLDIVKLTAQFVARNGRQFLTNLMNREQRNYQFDFLRPQHSLFNYFTKLVEQYTK</sequence>
<dbReference type="SMART" id="SM00648">
    <property type="entry name" value="SWAP"/>
    <property type="match status" value="2"/>
</dbReference>
<evidence type="ECO:0000256" key="5">
    <source>
        <dbReference type="ARBA" id="ARBA00023187"/>
    </source>
</evidence>
<dbReference type="GO" id="GO:0005686">
    <property type="term" value="C:U2 snRNP"/>
    <property type="evidence" value="ECO:0007669"/>
    <property type="project" value="TreeGrafter"/>
</dbReference>
<evidence type="ECO:0000256" key="6">
    <source>
        <dbReference type="ARBA" id="ARBA00023242"/>
    </source>
</evidence>
<dbReference type="Proteomes" id="UP001152795">
    <property type="component" value="Unassembled WGS sequence"/>
</dbReference>
<dbReference type="PROSITE" id="PS50128">
    <property type="entry name" value="SURP"/>
    <property type="match status" value="2"/>
</dbReference>
<evidence type="ECO:0000313" key="7">
    <source>
        <dbReference type="EMBL" id="CAB4020847.1"/>
    </source>
</evidence>
<dbReference type="FunFam" id="1.10.10.790:FF:000002">
    <property type="entry name" value="Splicing factor 3A subunit 1"/>
    <property type="match status" value="1"/>
</dbReference>
<feature type="non-terminal residue" evidence="7">
    <location>
        <position position="1"/>
    </location>
</feature>
<comment type="subcellular location">
    <subcellularLocation>
        <location evidence="1">Nucleus</location>
    </subcellularLocation>
</comment>
<dbReference type="InterPro" id="IPR035967">
    <property type="entry name" value="SWAP/Surp_sf"/>
</dbReference>
<organism evidence="7 8">
    <name type="scientific">Paramuricea clavata</name>
    <name type="common">Red gorgonian</name>
    <name type="synonym">Violescent sea-whip</name>
    <dbReference type="NCBI Taxonomy" id="317549"/>
    <lineage>
        <taxon>Eukaryota</taxon>
        <taxon>Metazoa</taxon>
        <taxon>Cnidaria</taxon>
        <taxon>Anthozoa</taxon>
        <taxon>Octocorallia</taxon>
        <taxon>Malacalcyonacea</taxon>
        <taxon>Plexauridae</taxon>
        <taxon>Paramuricea</taxon>
    </lineage>
</organism>
<dbReference type="GO" id="GO:0000381">
    <property type="term" value="P:regulation of alternative mRNA splicing, via spliceosome"/>
    <property type="evidence" value="ECO:0007669"/>
    <property type="project" value="TreeGrafter"/>
</dbReference>
<dbReference type="InterPro" id="IPR045146">
    <property type="entry name" value="SF3A1"/>
</dbReference>
<keyword evidence="5" id="KW-0508">mRNA splicing</keyword>
<dbReference type="OrthoDB" id="447637at2759"/>
<proteinExistence type="predicted"/>
<dbReference type="Pfam" id="PF01805">
    <property type="entry name" value="Surp"/>
    <property type="match status" value="2"/>
</dbReference>
<reference evidence="7" key="1">
    <citation type="submission" date="2020-04" db="EMBL/GenBank/DDBJ databases">
        <authorList>
            <person name="Alioto T."/>
            <person name="Alioto T."/>
            <person name="Gomez Garrido J."/>
        </authorList>
    </citation>
    <scope>NUCLEOTIDE SEQUENCE</scope>
    <source>
        <strain evidence="7">A484AB</strain>
    </source>
</reference>
<keyword evidence="2" id="KW-0507">mRNA processing</keyword>
<evidence type="ECO:0000256" key="4">
    <source>
        <dbReference type="ARBA" id="ARBA00022737"/>
    </source>
</evidence>
<dbReference type="Gene3D" id="1.10.10.790">
    <property type="entry name" value="Surp module"/>
    <property type="match status" value="2"/>
</dbReference>
<dbReference type="AlphaFoldDB" id="A0A7D9F2M9"/>
<dbReference type="EMBL" id="CACRXK020011153">
    <property type="protein sequence ID" value="CAB4020847.1"/>
    <property type="molecule type" value="Genomic_DNA"/>
</dbReference>
<accession>A0A7D9F2M9</accession>
<dbReference type="InterPro" id="IPR000061">
    <property type="entry name" value="Surp"/>
</dbReference>
<dbReference type="GO" id="GO:0045292">
    <property type="term" value="P:mRNA cis splicing, via spliceosome"/>
    <property type="evidence" value="ECO:0007669"/>
    <property type="project" value="InterPro"/>
</dbReference>
<keyword evidence="4" id="KW-0677">Repeat</keyword>
<evidence type="ECO:0000313" key="8">
    <source>
        <dbReference type="Proteomes" id="UP001152795"/>
    </source>
</evidence>
<dbReference type="FunFam" id="1.10.10.790:FF:000001">
    <property type="entry name" value="Splicing factor 3a, subunit 1"/>
    <property type="match status" value="1"/>
</dbReference>
<evidence type="ECO:0000256" key="3">
    <source>
        <dbReference type="ARBA" id="ARBA00022728"/>
    </source>
</evidence>
<protein>
    <submittedName>
        <fullName evidence="7">Splicing factor 3A subunit 1</fullName>
    </submittedName>
</protein>
<dbReference type="PANTHER" id="PTHR15316:SF1">
    <property type="entry name" value="SPLICING FACTOR 3A SUBUNIT 1"/>
    <property type="match status" value="1"/>
</dbReference>
<gene>
    <name evidence="7" type="ORF">PACLA_8A039260</name>
</gene>
<evidence type="ECO:0000256" key="2">
    <source>
        <dbReference type="ARBA" id="ARBA00022664"/>
    </source>
</evidence>
<dbReference type="PANTHER" id="PTHR15316">
    <property type="entry name" value="SPLICEOSOME ASSOCIATED PROTEIN 114/SWAP SPLICING FACTOR-RELATED"/>
    <property type="match status" value="1"/>
</dbReference>
<keyword evidence="6" id="KW-0539">Nucleus</keyword>
<evidence type="ECO:0000256" key="1">
    <source>
        <dbReference type="ARBA" id="ARBA00004123"/>
    </source>
</evidence>
<dbReference type="GO" id="GO:0071013">
    <property type="term" value="C:catalytic step 2 spliceosome"/>
    <property type="evidence" value="ECO:0007669"/>
    <property type="project" value="TreeGrafter"/>
</dbReference>
<dbReference type="GO" id="GO:0071004">
    <property type="term" value="C:U2-type prespliceosome"/>
    <property type="evidence" value="ECO:0007669"/>
    <property type="project" value="TreeGrafter"/>
</dbReference>